<evidence type="ECO:0000313" key="3">
    <source>
        <dbReference type="Proteomes" id="UP000596660"/>
    </source>
</evidence>
<accession>A0A803LRM3</accession>
<dbReference type="EnsemblPlants" id="AUR62017602-RA">
    <property type="protein sequence ID" value="AUR62017602-RA:cds"/>
    <property type="gene ID" value="AUR62017602"/>
</dbReference>
<sequence>MMIAMCSASPVNTDHLRSQLDQLHSEAHITRRKANNARFRLLRLSEAAENLCRQAAVSVRKGKDDDARELLFQKKKIMSALEKSKGRVELLDKLAAKLNEAISIKEAQLVRNVASDLDINGDDAGSPVHIVSPTQDNRTTSDNDSHTTFNRSEFSEEQELGLDIDREGDILSYSQAEEFPGSLSSETEANMLSSFRGPSSFIDILEDLDQQLNNIEIDLALVLVTEEIPNNTKLQQLKILENIRSARGRIRNHVKEITATR</sequence>
<dbReference type="Gramene" id="AUR62017602-RA">
    <property type="protein sequence ID" value="AUR62017602-RA:cds"/>
    <property type="gene ID" value="AUR62017602"/>
</dbReference>
<organism evidence="2 3">
    <name type="scientific">Chenopodium quinoa</name>
    <name type="common">Quinoa</name>
    <dbReference type="NCBI Taxonomy" id="63459"/>
    <lineage>
        <taxon>Eukaryota</taxon>
        <taxon>Viridiplantae</taxon>
        <taxon>Streptophyta</taxon>
        <taxon>Embryophyta</taxon>
        <taxon>Tracheophyta</taxon>
        <taxon>Spermatophyta</taxon>
        <taxon>Magnoliopsida</taxon>
        <taxon>eudicotyledons</taxon>
        <taxon>Gunneridae</taxon>
        <taxon>Pentapetalae</taxon>
        <taxon>Caryophyllales</taxon>
        <taxon>Chenopodiaceae</taxon>
        <taxon>Chenopodioideae</taxon>
        <taxon>Atripliceae</taxon>
        <taxon>Chenopodium</taxon>
    </lineage>
</organism>
<dbReference type="PANTHER" id="PTHR37174">
    <property type="entry name" value="FORKHEAD-ASSOCIATED DOMAIN PROTEIN"/>
    <property type="match status" value="1"/>
</dbReference>
<evidence type="ECO:0000256" key="1">
    <source>
        <dbReference type="SAM" id="MobiDB-lite"/>
    </source>
</evidence>
<dbReference type="Proteomes" id="UP000596660">
    <property type="component" value="Unplaced"/>
</dbReference>
<reference evidence="2" key="2">
    <citation type="submission" date="2021-03" db="UniProtKB">
        <authorList>
            <consortium name="EnsemblPlants"/>
        </authorList>
    </citation>
    <scope>IDENTIFICATION</scope>
</reference>
<protein>
    <submittedName>
        <fullName evidence="2">Uncharacterized protein</fullName>
    </submittedName>
</protein>
<proteinExistence type="predicted"/>
<dbReference type="AlphaFoldDB" id="A0A803LRM3"/>
<evidence type="ECO:0000313" key="2">
    <source>
        <dbReference type="EnsemblPlants" id="AUR62017602-RA:cds"/>
    </source>
</evidence>
<keyword evidence="3" id="KW-1185">Reference proteome</keyword>
<dbReference type="PANTHER" id="PTHR37174:SF2">
    <property type="entry name" value="FORKHEAD-ASSOCIATED DOMAIN PROTEIN"/>
    <property type="match status" value="1"/>
</dbReference>
<feature type="region of interest" description="Disordered" evidence="1">
    <location>
        <begin position="124"/>
        <end position="158"/>
    </location>
</feature>
<dbReference type="GO" id="GO:0009507">
    <property type="term" value="C:chloroplast"/>
    <property type="evidence" value="ECO:0007669"/>
    <property type="project" value="EnsemblPlants"/>
</dbReference>
<name>A0A803LRM3_CHEQI</name>
<reference evidence="2" key="1">
    <citation type="journal article" date="2017" name="Nature">
        <title>The genome of Chenopodium quinoa.</title>
        <authorList>
            <person name="Jarvis D.E."/>
            <person name="Ho Y.S."/>
            <person name="Lightfoot D.J."/>
            <person name="Schmoeckel S.M."/>
            <person name="Li B."/>
            <person name="Borm T.J.A."/>
            <person name="Ohyanagi H."/>
            <person name="Mineta K."/>
            <person name="Michell C.T."/>
            <person name="Saber N."/>
            <person name="Kharbatia N.M."/>
            <person name="Rupper R.R."/>
            <person name="Sharp A.R."/>
            <person name="Dally N."/>
            <person name="Boughton B.A."/>
            <person name="Woo Y.H."/>
            <person name="Gao G."/>
            <person name="Schijlen E.G.W.M."/>
            <person name="Guo X."/>
            <person name="Momin A.A."/>
            <person name="Negrao S."/>
            <person name="Al-Babili S."/>
            <person name="Gehring C."/>
            <person name="Roessner U."/>
            <person name="Jung C."/>
            <person name="Murphy K."/>
            <person name="Arold S.T."/>
            <person name="Gojobori T."/>
            <person name="van der Linden C.G."/>
            <person name="van Loo E.N."/>
            <person name="Jellen E.N."/>
            <person name="Maughan P.J."/>
            <person name="Tester M."/>
        </authorList>
    </citation>
    <scope>NUCLEOTIDE SEQUENCE [LARGE SCALE GENOMIC DNA]</scope>
    <source>
        <strain evidence="2">cv. PI 614886</strain>
    </source>
</reference>